<dbReference type="InterPro" id="IPR000269">
    <property type="entry name" value="Cu_amine_oxidase"/>
</dbReference>
<evidence type="ECO:0000259" key="17">
    <source>
        <dbReference type="Pfam" id="PF02727"/>
    </source>
</evidence>
<protein>
    <recommendedName>
        <fullName evidence="14">Amine oxidase</fullName>
        <ecNumber evidence="14">1.4.3.-</ecNumber>
    </recommendedName>
</protein>
<dbReference type="InterPro" id="IPR049948">
    <property type="entry name" value="Cu_Am_ox_TPQ-bd"/>
</dbReference>
<evidence type="ECO:0000256" key="13">
    <source>
        <dbReference type="PIRSR" id="PIRSR600269-51"/>
    </source>
</evidence>
<evidence type="ECO:0000256" key="1">
    <source>
        <dbReference type="ARBA" id="ARBA00001935"/>
    </source>
</evidence>
<dbReference type="Proteomes" id="UP000054558">
    <property type="component" value="Unassembled WGS sequence"/>
</dbReference>
<dbReference type="GO" id="GO:0008131">
    <property type="term" value="F:primary methylamine oxidase activity"/>
    <property type="evidence" value="ECO:0000318"/>
    <property type="project" value="GO_Central"/>
</dbReference>
<evidence type="ECO:0000259" key="16">
    <source>
        <dbReference type="Pfam" id="PF01179"/>
    </source>
</evidence>
<sequence>MAKFAHPLDPLSFAEIQATAAAVRTAVLEKGLENLRFNTITLKEPAKKELVSYEANEDSVPPRCAFAIIQCWPKLPLVEVIVDLSSSPPSVSSWDEKQDAEPLASPDDCELAEAITKADAEVQALLKERNITQLDLVACDPWSVNDAPSGLGRVIQLFMYVRTHPDDNHYAHPLDFVPVADLNLKKIVRIDKQYEAPPHIPDRNVNYHRNLMEKEWRTDLKPLNIVQPEGPSFTVEGNLIKWQKWHIRVSFNSREGLVLHNVGYEDNGKVRPIVHRASLVEMAVPYADTNPPFHRKCAFDVGDYGLGFCANSLELGCDCVGNIFYFDGLMNDSKGEPWEVKKAVCVHEEDVGLLWKHMEYRNGHSESRRSRRLVLSFTSTVVNYEYNFNWYFQQDGTIEFEIKLTGELSTNLLSPGEDDPEFGTLVAPGVNAQHHQHMFCARLDMAVDDPDGGAALVVSEQDFVPLPLGPKNPHGNGFRAVETDLTSELKAMRCADPFKGRVWKIKNPDSIHPITGKPVAYKLVGTPNPFVFADPQSTIGQRAQFAMKNLWVTPYNDRERYPAGDYTIGSKGNVGLSEWVKQDRPIAGHDPVIWHCFGISHATRVEDFPVMPVEHVGFKLKAANFFDGNPGVDVPPTVNGSSKLFAGPTMNGTSKPGATPAMNGTNGTSCH</sequence>
<dbReference type="GO" id="GO:0005507">
    <property type="term" value="F:copper ion binding"/>
    <property type="evidence" value="ECO:0000318"/>
    <property type="project" value="GO_Central"/>
</dbReference>
<evidence type="ECO:0000256" key="15">
    <source>
        <dbReference type="SAM" id="MobiDB-lite"/>
    </source>
</evidence>
<comment type="cofactor">
    <cofactor evidence="1">
        <name>Cu cation</name>
        <dbReference type="ChEBI" id="CHEBI:23378"/>
    </cofactor>
</comment>
<feature type="compositionally biased region" description="Polar residues" evidence="15">
    <location>
        <begin position="650"/>
        <end position="671"/>
    </location>
</feature>
<gene>
    <name evidence="19" type="ORF">KFL_000740080</name>
</gene>
<evidence type="ECO:0000256" key="2">
    <source>
        <dbReference type="ARBA" id="ARBA00001936"/>
    </source>
</evidence>
<dbReference type="PROSITE" id="PS01164">
    <property type="entry name" value="COPPER_AMINE_OXID_1"/>
    <property type="match status" value="1"/>
</dbReference>
<dbReference type="GO" id="GO:0048038">
    <property type="term" value="F:quinone binding"/>
    <property type="evidence" value="ECO:0007669"/>
    <property type="project" value="InterPro"/>
</dbReference>
<keyword evidence="8 14" id="KW-0560">Oxidoreductase</keyword>
<feature type="modified residue" description="2',4',5'-topaquinone" evidence="13">
    <location>
        <position position="384"/>
    </location>
</feature>
<dbReference type="FunFam" id="2.70.98.20:FF:000001">
    <property type="entry name" value="Amine oxidase"/>
    <property type="match status" value="1"/>
</dbReference>
<dbReference type="InterPro" id="IPR016182">
    <property type="entry name" value="Cu_amine_oxidase_N-reg"/>
</dbReference>
<dbReference type="EMBL" id="DF237023">
    <property type="protein sequence ID" value="GAQ81207.1"/>
    <property type="molecule type" value="Genomic_DNA"/>
</dbReference>
<dbReference type="NCBIfam" id="NF008559">
    <property type="entry name" value="PRK11504.1"/>
    <property type="match status" value="1"/>
</dbReference>
<keyword evidence="20" id="KW-1185">Reference proteome</keyword>
<dbReference type="AlphaFoldDB" id="A0A1Y1HXE1"/>
<feature type="domain" description="Copper amine oxidase N3-terminal" evidence="18">
    <location>
        <begin position="108"/>
        <end position="193"/>
    </location>
</feature>
<evidence type="ECO:0000256" key="6">
    <source>
        <dbReference type="ARBA" id="ARBA00022723"/>
    </source>
</evidence>
<evidence type="ECO:0000256" key="5">
    <source>
        <dbReference type="ARBA" id="ARBA00011738"/>
    </source>
</evidence>
<evidence type="ECO:0000256" key="7">
    <source>
        <dbReference type="ARBA" id="ARBA00022772"/>
    </source>
</evidence>
<feature type="active site" description="Schiff-base intermediate with substrate; via topaquinone" evidence="12">
    <location>
        <position position="384"/>
    </location>
</feature>
<evidence type="ECO:0000256" key="3">
    <source>
        <dbReference type="ARBA" id="ARBA00001947"/>
    </source>
</evidence>
<feature type="domain" description="Copper amine oxidase catalytic" evidence="16">
    <location>
        <begin position="223"/>
        <end position="631"/>
    </location>
</feature>
<keyword evidence="7 12" id="KW-0801">TPQ</keyword>
<proteinExistence type="inferred from homology"/>
<reference evidence="19 20" key="1">
    <citation type="journal article" date="2014" name="Nat. Commun.">
        <title>Klebsormidium flaccidum genome reveals primary factors for plant terrestrial adaptation.</title>
        <authorList>
            <person name="Hori K."/>
            <person name="Maruyama F."/>
            <person name="Fujisawa T."/>
            <person name="Togashi T."/>
            <person name="Yamamoto N."/>
            <person name="Seo M."/>
            <person name="Sato S."/>
            <person name="Yamada T."/>
            <person name="Mori H."/>
            <person name="Tajima N."/>
            <person name="Moriyama T."/>
            <person name="Ikeuchi M."/>
            <person name="Watanabe M."/>
            <person name="Wada H."/>
            <person name="Kobayashi K."/>
            <person name="Saito M."/>
            <person name="Masuda T."/>
            <person name="Sasaki-Sekimoto Y."/>
            <person name="Mashiguchi K."/>
            <person name="Awai K."/>
            <person name="Shimojima M."/>
            <person name="Masuda S."/>
            <person name="Iwai M."/>
            <person name="Nobusawa T."/>
            <person name="Narise T."/>
            <person name="Kondo S."/>
            <person name="Saito H."/>
            <person name="Sato R."/>
            <person name="Murakawa M."/>
            <person name="Ihara Y."/>
            <person name="Oshima-Yamada Y."/>
            <person name="Ohtaka K."/>
            <person name="Satoh M."/>
            <person name="Sonobe K."/>
            <person name="Ishii M."/>
            <person name="Ohtani R."/>
            <person name="Kanamori-Sato M."/>
            <person name="Honoki R."/>
            <person name="Miyazaki D."/>
            <person name="Mochizuki H."/>
            <person name="Umetsu J."/>
            <person name="Higashi K."/>
            <person name="Shibata D."/>
            <person name="Kamiya Y."/>
            <person name="Sato N."/>
            <person name="Nakamura Y."/>
            <person name="Tabata S."/>
            <person name="Ida S."/>
            <person name="Kurokawa K."/>
            <person name="Ohta H."/>
        </authorList>
    </citation>
    <scope>NUCLEOTIDE SEQUENCE [LARGE SCALE GENOMIC DNA]</scope>
    <source>
        <strain evidence="19 20">NIES-2285</strain>
    </source>
</reference>
<comment type="cofactor">
    <cofactor evidence="14">
        <name>Cu cation</name>
        <dbReference type="ChEBI" id="CHEBI:23378"/>
    </cofactor>
    <text evidence="14">Contains 1 topaquinone per subunit.</text>
</comment>
<evidence type="ECO:0000256" key="14">
    <source>
        <dbReference type="RuleBase" id="RU000672"/>
    </source>
</evidence>
<keyword evidence="11" id="KW-0464">Manganese</keyword>
<keyword evidence="6 14" id="KW-0479">Metal-binding</keyword>
<dbReference type="SUPFAM" id="SSF54416">
    <property type="entry name" value="Amine oxidase N-terminal region"/>
    <property type="match status" value="2"/>
</dbReference>
<evidence type="ECO:0000313" key="19">
    <source>
        <dbReference type="EMBL" id="GAQ81207.1"/>
    </source>
</evidence>
<evidence type="ECO:0000256" key="11">
    <source>
        <dbReference type="ARBA" id="ARBA00023211"/>
    </source>
</evidence>
<dbReference type="Pfam" id="PF02727">
    <property type="entry name" value="Cu_amine_oxidN2"/>
    <property type="match status" value="1"/>
</dbReference>
<dbReference type="OrthoDB" id="5379943at2759"/>
<dbReference type="PANTHER" id="PTHR10638">
    <property type="entry name" value="COPPER AMINE OXIDASE"/>
    <property type="match status" value="1"/>
</dbReference>
<organism evidence="19 20">
    <name type="scientific">Klebsormidium nitens</name>
    <name type="common">Green alga</name>
    <name type="synonym">Ulothrix nitens</name>
    <dbReference type="NCBI Taxonomy" id="105231"/>
    <lineage>
        <taxon>Eukaryota</taxon>
        <taxon>Viridiplantae</taxon>
        <taxon>Streptophyta</taxon>
        <taxon>Klebsormidiophyceae</taxon>
        <taxon>Klebsormidiales</taxon>
        <taxon>Klebsormidiaceae</taxon>
        <taxon>Klebsormidium</taxon>
    </lineage>
</organism>
<evidence type="ECO:0000256" key="10">
    <source>
        <dbReference type="ARBA" id="ARBA00023157"/>
    </source>
</evidence>
<evidence type="ECO:0000313" key="20">
    <source>
        <dbReference type="Proteomes" id="UP000054558"/>
    </source>
</evidence>
<comment type="cofactor">
    <cofactor evidence="3">
        <name>Zn(2+)</name>
        <dbReference type="ChEBI" id="CHEBI:29105"/>
    </cofactor>
</comment>
<name>A0A1Y1HXE1_KLENI</name>
<evidence type="ECO:0000256" key="9">
    <source>
        <dbReference type="ARBA" id="ARBA00023008"/>
    </source>
</evidence>
<dbReference type="InterPro" id="IPR015798">
    <property type="entry name" value="Cu_amine_oxidase_C"/>
</dbReference>
<accession>A0A1Y1HXE1</accession>
<dbReference type="Gene3D" id="3.10.450.40">
    <property type="match status" value="2"/>
</dbReference>
<keyword evidence="10" id="KW-1015">Disulfide bond</keyword>
<dbReference type="OMA" id="MYIVATD"/>
<comment type="similarity">
    <text evidence="4 14">Belongs to the copper/topaquinone oxidase family.</text>
</comment>
<comment type="subunit">
    <text evidence="5">Homodimer.</text>
</comment>
<dbReference type="EC" id="1.4.3.-" evidence="14"/>
<evidence type="ECO:0000259" key="18">
    <source>
        <dbReference type="Pfam" id="PF02728"/>
    </source>
</evidence>
<dbReference type="STRING" id="105231.A0A1Y1HXE1"/>
<dbReference type="InterPro" id="IPR015800">
    <property type="entry name" value="Cu_amine_oxidase_N2"/>
</dbReference>
<dbReference type="InterPro" id="IPR015802">
    <property type="entry name" value="Cu_amine_oxidase_N3"/>
</dbReference>
<keyword evidence="9 14" id="KW-0186">Copper</keyword>
<dbReference type="Gene3D" id="2.70.98.20">
    <property type="entry name" value="Copper amine oxidase, catalytic domain"/>
    <property type="match status" value="1"/>
</dbReference>
<feature type="region of interest" description="Disordered" evidence="15">
    <location>
        <begin position="649"/>
        <end position="671"/>
    </location>
</feature>
<dbReference type="InterPro" id="IPR036460">
    <property type="entry name" value="Cu_amine_oxidase_C_sf"/>
</dbReference>
<dbReference type="PANTHER" id="PTHR10638:SF86">
    <property type="entry name" value="COPPER AMINE OXIDASE 1-RELATED"/>
    <property type="match status" value="1"/>
</dbReference>
<dbReference type="SUPFAM" id="SSF49998">
    <property type="entry name" value="Amine oxidase catalytic domain"/>
    <property type="match status" value="1"/>
</dbReference>
<dbReference type="Pfam" id="PF01179">
    <property type="entry name" value="Cu_amine_oxid"/>
    <property type="match status" value="1"/>
</dbReference>
<feature type="domain" description="Copper amine oxidase N2-terminal" evidence="17">
    <location>
        <begin position="6"/>
        <end position="88"/>
    </location>
</feature>
<dbReference type="Pfam" id="PF02728">
    <property type="entry name" value="Cu_amine_oxidN3"/>
    <property type="match status" value="1"/>
</dbReference>
<evidence type="ECO:0000256" key="4">
    <source>
        <dbReference type="ARBA" id="ARBA00007983"/>
    </source>
</evidence>
<feature type="active site" description="Proton acceptor" evidence="12">
    <location>
        <position position="300"/>
    </location>
</feature>
<evidence type="ECO:0000256" key="8">
    <source>
        <dbReference type="ARBA" id="ARBA00023002"/>
    </source>
</evidence>
<evidence type="ECO:0000256" key="12">
    <source>
        <dbReference type="PIRSR" id="PIRSR600269-50"/>
    </source>
</evidence>
<comment type="PTM">
    <text evidence="13 14">Topaquinone (TPQ) is generated by copper-dependent autoxidation of a specific tyrosyl residue.</text>
</comment>
<comment type="cofactor">
    <cofactor evidence="2">
        <name>Mn(2+)</name>
        <dbReference type="ChEBI" id="CHEBI:29035"/>
    </cofactor>
</comment>
<dbReference type="GO" id="GO:0009308">
    <property type="term" value="P:amine metabolic process"/>
    <property type="evidence" value="ECO:0000318"/>
    <property type="project" value="GO_Central"/>
</dbReference>